<dbReference type="EMBL" id="JARQWQ010000098">
    <property type="protein sequence ID" value="KAK2551362.1"/>
    <property type="molecule type" value="Genomic_DNA"/>
</dbReference>
<evidence type="ECO:0000259" key="2">
    <source>
        <dbReference type="Pfam" id="PF13358"/>
    </source>
</evidence>
<evidence type="ECO:0000313" key="4">
    <source>
        <dbReference type="Proteomes" id="UP001249851"/>
    </source>
</evidence>
<feature type="region of interest" description="Disordered" evidence="1">
    <location>
        <begin position="283"/>
        <end position="306"/>
    </location>
</feature>
<dbReference type="AlphaFoldDB" id="A0AAD9PY93"/>
<gene>
    <name evidence="3" type="ORF">P5673_027761</name>
</gene>
<dbReference type="InterPro" id="IPR038717">
    <property type="entry name" value="Tc1-like_DDE_dom"/>
</dbReference>
<sequence>MRTHMQVIALEIKTYRIVIAVVLGKNILSKDSEFTQPDGNPILEYGDIIVIDNVTLHRFDGGQALAEWLDGFGVTLVYLPLYSPEFSPVELVFNKMKTMLHRYEYRELLRFNIDVAIYRALQEISVSDLREVGDQFSSPWFVFSPLDAVLYLHIGVLKYSIHSHNLRVYGRPANDTLYRLFLWNQWVSVRRTAQSELDFQRVKYSDNFVHRCRWYQVGVRLQKWLVDVESQFLILSFSSLEFMYGGSIPVVSSHIIDMLWRNELRITKVKEAVSHLGNEVDKNQSSTFKESSNCSVRKSQTVPRSA</sequence>
<evidence type="ECO:0000313" key="3">
    <source>
        <dbReference type="EMBL" id="KAK2551362.1"/>
    </source>
</evidence>
<dbReference type="GO" id="GO:0003676">
    <property type="term" value="F:nucleic acid binding"/>
    <property type="evidence" value="ECO:0007669"/>
    <property type="project" value="InterPro"/>
</dbReference>
<protein>
    <recommendedName>
        <fullName evidence="2">Tc1-like transposase DDE domain-containing protein</fullName>
    </recommendedName>
</protein>
<keyword evidence="4" id="KW-1185">Reference proteome</keyword>
<dbReference type="Pfam" id="PF13358">
    <property type="entry name" value="DDE_3"/>
    <property type="match status" value="1"/>
</dbReference>
<dbReference type="Proteomes" id="UP001249851">
    <property type="component" value="Unassembled WGS sequence"/>
</dbReference>
<dbReference type="InterPro" id="IPR036397">
    <property type="entry name" value="RNaseH_sf"/>
</dbReference>
<feature type="domain" description="Tc1-like transposase DDE" evidence="2">
    <location>
        <begin position="42"/>
        <end position="102"/>
    </location>
</feature>
<evidence type="ECO:0000256" key="1">
    <source>
        <dbReference type="SAM" id="MobiDB-lite"/>
    </source>
</evidence>
<dbReference type="Gene3D" id="3.30.420.10">
    <property type="entry name" value="Ribonuclease H-like superfamily/Ribonuclease H"/>
    <property type="match status" value="1"/>
</dbReference>
<organism evidence="3 4">
    <name type="scientific">Acropora cervicornis</name>
    <name type="common">Staghorn coral</name>
    <dbReference type="NCBI Taxonomy" id="6130"/>
    <lineage>
        <taxon>Eukaryota</taxon>
        <taxon>Metazoa</taxon>
        <taxon>Cnidaria</taxon>
        <taxon>Anthozoa</taxon>
        <taxon>Hexacorallia</taxon>
        <taxon>Scleractinia</taxon>
        <taxon>Astrocoeniina</taxon>
        <taxon>Acroporidae</taxon>
        <taxon>Acropora</taxon>
    </lineage>
</organism>
<comment type="caution">
    <text evidence="3">The sequence shown here is derived from an EMBL/GenBank/DDBJ whole genome shotgun (WGS) entry which is preliminary data.</text>
</comment>
<reference evidence="3" key="1">
    <citation type="journal article" date="2023" name="G3 (Bethesda)">
        <title>Whole genome assembly and annotation of the endangered Caribbean coral Acropora cervicornis.</title>
        <authorList>
            <person name="Selwyn J.D."/>
            <person name="Vollmer S.V."/>
        </authorList>
    </citation>
    <scope>NUCLEOTIDE SEQUENCE</scope>
    <source>
        <strain evidence="3">K2</strain>
    </source>
</reference>
<accession>A0AAD9PY93</accession>
<name>A0AAD9PY93_ACRCE</name>
<reference evidence="3" key="2">
    <citation type="journal article" date="2023" name="Science">
        <title>Genomic signatures of disease resistance in endangered staghorn corals.</title>
        <authorList>
            <person name="Vollmer S.V."/>
            <person name="Selwyn J.D."/>
            <person name="Despard B.A."/>
            <person name="Roesel C.L."/>
        </authorList>
    </citation>
    <scope>NUCLEOTIDE SEQUENCE</scope>
    <source>
        <strain evidence="3">K2</strain>
    </source>
</reference>
<proteinExistence type="predicted"/>